<accession>A0ABV7ZCQ0</accession>
<evidence type="ECO:0000259" key="2">
    <source>
        <dbReference type="Pfam" id="PF03992"/>
    </source>
</evidence>
<sequence>MTLPTVTLSDSPPTDPVTLVVRRRIRSGQEGAYEAALTRLSELLARVPGFRGTGILRPSGGSREYTVVARFDSLTSAAAWELSPERTAWLDTIADLVDDQLSFERQPGLDFWFTPPAAPTLRQPPRWKMAVLTLLVLYPVSVGITLLLSPLTGGWPLGVRALAQMLLVVPAMTYLFMPVATRAAGRWLTP</sequence>
<feature type="transmembrane region" description="Helical" evidence="1">
    <location>
        <begin position="157"/>
        <end position="177"/>
    </location>
</feature>
<dbReference type="InterPro" id="IPR011008">
    <property type="entry name" value="Dimeric_a/b-barrel"/>
</dbReference>
<organism evidence="3 4">
    <name type="scientific">Deinococcus rufus</name>
    <dbReference type="NCBI Taxonomy" id="2136097"/>
    <lineage>
        <taxon>Bacteria</taxon>
        <taxon>Thermotogati</taxon>
        <taxon>Deinococcota</taxon>
        <taxon>Deinococci</taxon>
        <taxon>Deinococcales</taxon>
        <taxon>Deinococcaceae</taxon>
        <taxon>Deinococcus</taxon>
    </lineage>
</organism>
<keyword evidence="3" id="KW-0503">Monooxygenase</keyword>
<keyword evidence="4" id="KW-1185">Reference proteome</keyword>
<dbReference type="InterPro" id="IPR007138">
    <property type="entry name" value="ABM_dom"/>
</dbReference>
<evidence type="ECO:0000256" key="1">
    <source>
        <dbReference type="SAM" id="Phobius"/>
    </source>
</evidence>
<dbReference type="EMBL" id="JBHRZG010000024">
    <property type="protein sequence ID" value="MFC3834525.1"/>
    <property type="molecule type" value="Genomic_DNA"/>
</dbReference>
<dbReference type="Pfam" id="PF03992">
    <property type="entry name" value="ABM"/>
    <property type="match status" value="1"/>
</dbReference>
<dbReference type="Gene3D" id="3.30.70.100">
    <property type="match status" value="1"/>
</dbReference>
<evidence type="ECO:0000313" key="3">
    <source>
        <dbReference type="EMBL" id="MFC3834525.1"/>
    </source>
</evidence>
<name>A0ABV7ZCQ0_9DEIO</name>
<feature type="domain" description="ABM" evidence="2">
    <location>
        <begin position="16"/>
        <end position="89"/>
    </location>
</feature>
<comment type="caution">
    <text evidence="3">The sequence shown here is derived from an EMBL/GenBank/DDBJ whole genome shotgun (WGS) entry which is preliminary data.</text>
</comment>
<keyword evidence="3" id="KW-0560">Oxidoreductase</keyword>
<gene>
    <name evidence="3" type="ORF">ACFOSB_16850</name>
</gene>
<dbReference type="PANTHER" id="PTHR40057:SF1">
    <property type="entry name" value="SLR1162 PROTEIN"/>
    <property type="match status" value="1"/>
</dbReference>
<evidence type="ECO:0000313" key="4">
    <source>
        <dbReference type="Proteomes" id="UP001595803"/>
    </source>
</evidence>
<dbReference type="InterPro" id="IPR038762">
    <property type="entry name" value="ABM_predict"/>
</dbReference>
<dbReference type="Proteomes" id="UP001595803">
    <property type="component" value="Unassembled WGS sequence"/>
</dbReference>
<keyword evidence="1" id="KW-0472">Membrane</keyword>
<protein>
    <submittedName>
        <fullName evidence="3">Antibiotic biosynthesis monooxygenase</fullName>
    </submittedName>
</protein>
<dbReference type="SUPFAM" id="SSF54909">
    <property type="entry name" value="Dimeric alpha+beta barrel"/>
    <property type="match status" value="1"/>
</dbReference>
<reference evidence="4" key="1">
    <citation type="journal article" date="2019" name="Int. J. Syst. Evol. Microbiol.">
        <title>The Global Catalogue of Microorganisms (GCM) 10K type strain sequencing project: providing services to taxonomists for standard genome sequencing and annotation.</title>
        <authorList>
            <consortium name="The Broad Institute Genomics Platform"/>
            <consortium name="The Broad Institute Genome Sequencing Center for Infectious Disease"/>
            <person name="Wu L."/>
            <person name="Ma J."/>
        </authorList>
    </citation>
    <scope>NUCLEOTIDE SEQUENCE [LARGE SCALE GENOMIC DNA]</scope>
    <source>
        <strain evidence="4">CCTCC AB 2017081</strain>
    </source>
</reference>
<keyword evidence="1" id="KW-1133">Transmembrane helix</keyword>
<dbReference type="RefSeq" id="WP_322472439.1">
    <property type="nucleotide sequence ID" value="NZ_JBHRZG010000024.1"/>
</dbReference>
<feature type="transmembrane region" description="Helical" evidence="1">
    <location>
        <begin position="129"/>
        <end position="151"/>
    </location>
</feature>
<dbReference type="PANTHER" id="PTHR40057">
    <property type="entry name" value="SLR1162 PROTEIN"/>
    <property type="match status" value="1"/>
</dbReference>
<keyword evidence="1" id="KW-0812">Transmembrane</keyword>
<dbReference type="GO" id="GO:0004497">
    <property type="term" value="F:monooxygenase activity"/>
    <property type="evidence" value="ECO:0007669"/>
    <property type="project" value="UniProtKB-KW"/>
</dbReference>
<proteinExistence type="predicted"/>